<feature type="domain" description="LysM" evidence="3">
    <location>
        <begin position="80"/>
        <end position="124"/>
    </location>
</feature>
<reference evidence="4" key="1">
    <citation type="journal article" date="2020" name="mSystems">
        <title>Genome- and Community-Level Interaction Insights into Carbon Utilization and Element Cycling Functions of Hydrothermarchaeota in Hydrothermal Sediment.</title>
        <authorList>
            <person name="Zhou Z."/>
            <person name="Liu Y."/>
            <person name="Xu W."/>
            <person name="Pan J."/>
            <person name="Luo Z.H."/>
            <person name="Li M."/>
        </authorList>
    </citation>
    <scope>NUCLEOTIDE SEQUENCE [LARGE SCALE GENOMIC DNA]</scope>
    <source>
        <strain evidence="4">HyVt-443</strain>
    </source>
</reference>
<dbReference type="InterPro" id="IPR011055">
    <property type="entry name" value="Dup_hybrid_motif"/>
</dbReference>
<proteinExistence type="inferred from homology"/>
<accession>A0A831W1W3</accession>
<dbReference type="GO" id="GO:0004222">
    <property type="term" value="F:metalloendopeptidase activity"/>
    <property type="evidence" value="ECO:0007669"/>
    <property type="project" value="TreeGrafter"/>
</dbReference>
<comment type="similarity">
    <text evidence="1">Belongs to the E.coli NlpD/Haemophilus LppB family.</text>
</comment>
<feature type="compositionally biased region" description="Basic and acidic residues" evidence="2">
    <location>
        <begin position="58"/>
        <end position="70"/>
    </location>
</feature>
<dbReference type="Pfam" id="PF01551">
    <property type="entry name" value="Peptidase_M23"/>
    <property type="match status" value="1"/>
</dbReference>
<feature type="compositionally biased region" description="Low complexity" evidence="2">
    <location>
        <begin position="125"/>
        <end position="141"/>
    </location>
</feature>
<feature type="region of interest" description="Disordered" evidence="2">
    <location>
        <begin position="54"/>
        <end position="82"/>
    </location>
</feature>
<feature type="region of interest" description="Disordered" evidence="2">
    <location>
        <begin position="125"/>
        <end position="185"/>
    </location>
</feature>
<evidence type="ECO:0000259" key="3">
    <source>
        <dbReference type="PROSITE" id="PS51782"/>
    </source>
</evidence>
<name>A0A831W1W3_9GAMM</name>
<dbReference type="Proteomes" id="UP000886251">
    <property type="component" value="Unassembled WGS sequence"/>
</dbReference>
<dbReference type="AlphaFoldDB" id="A0A831W1W3"/>
<dbReference type="CDD" id="cd12797">
    <property type="entry name" value="M23_peptidase"/>
    <property type="match status" value="1"/>
</dbReference>
<gene>
    <name evidence="4" type="ORF">ENI96_00665</name>
</gene>
<dbReference type="InterPro" id="IPR050570">
    <property type="entry name" value="Cell_wall_metabolism_enzyme"/>
</dbReference>
<sequence>MRGRVQAAAAADHGAGDGVMGGLAAARRRTPAGLLLALTLLLPLVLGGCGSHGGAKVVSREAPARKESSRPKPKPRPAGGYYRVRRGDTLYSIAWRFGIDFPSLAAWNGIRSPYVIYPGQRLRLSRPAASRKSSGSGSRAARSSRRADSRKSRSSTASRPAIRSRSTQAGKSGTARRRVQTGSQSAMARVKLNWAWPTSGKVVQRFSADDPGKKGIKIGGRSGQKVRAAEAGKVVYAGSGLIGYGRLIIIKHNKNYLSAYGHNRKLLVREGDRVGRGQVVAEMGRNGSGQSLLHFEIRRNGIPVDPLRLLPRR</sequence>
<comment type="caution">
    <text evidence="4">The sequence shown here is derived from an EMBL/GenBank/DDBJ whole genome shotgun (WGS) entry which is preliminary data.</text>
</comment>
<dbReference type="SUPFAM" id="SSF51261">
    <property type="entry name" value="Duplicated hybrid motif"/>
    <property type="match status" value="1"/>
</dbReference>
<dbReference type="InterPro" id="IPR018392">
    <property type="entry name" value="LysM"/>
</dbReference>
<organism evidence="4">
    <name type="scientific">Sedimenticola thiotaurini</name>
    <dbReference type="NCBI Taxonomy" id="1543721"/>
    <lineage>
        <taxon>Bacteria</taxon>
        <taxon>Pseudomonadati</taxon>
        <taxon>Pseudomonadota</taxon>
        <taxon>Gammaproteobacteria</taxon>
        <taxon>Chromatiales</taxon>
        <taxon>Sedimenticolaceae</taxon>
        <taxon>Sedimenticola</taxon>
    </lineage>
</organism>
<dbReference type="GO" id="GO:0009279">
    <property type="term" value="C:cell outer membrane"/>
    <property type="evidence" value="ECO:0007669"/>
    <property type="project" value="TreeGrafter"/>
</dbReference>
<dbReference type="PANTHER" id="PTHR21666">
    <property type="entry name" value="PEPTIDASE-RELATED"/>
    <property type="match status" value="1"/>
</dbReference>
<dbReference type="InterPro" id="IPR016047">
    <property type="entry name" value="M23ase_b-sheet_dom"/>
</dbReference>
<evidence type="ECO:0000256" key="1">
    <source>
        <dbReference type="ARBA" id="ARBA00038420"/>
    </source>
</evidence>
<dbReference type="InterPro" id="IPR036779">
    <property type="entry name" value="LysM_dom_sf"/>
</dbReference>
<dbReference type="CDD" id="cd00118">
    <property type="entry name" value="LysM"/>
    <property type="match status" value="1"/>
</dbReference>
<evidence type="ECO:0000256" key="2">
    <source>
        <dbReference type="SAM" id="MobiDB-lite"/>
    </source>
</evidence>
<dbReference type="PANTHER" id="PTHR21666:SF263">
    <property type="entry name" value="MUREIN HYDROLASE ACTIVATOR NLPD"/>
    <property type="match status" value="1"/>
</dbReference>
<protein>
    <submittedName>
        <fullName evidence="4">LysM peptidoglycan-binding domain-containing protein</fullName>
    </submittedName>
</protein>
<dbReference type="EMBL" id="DRKP01000007">
    <property type="protein sequence ID" value="HEB94924.1"/>
    <property type="molecule type" value="Genomic_DNA"/>
</dbReference>
<dbReference type="GO" id="GO:0032153">
    <property type="term" value="C:cell division site"/>
    <property type="evidence" value="ECO:0007669"/>
    <property type="project" value="TreeGrafter"/>
</dbReference>
<dbReference type="PROSITE" id="PS51782">
    <property type="entry name" value="LYSM"/>
    <property type="match status" value="1"/>
</dbReference>
<dbReference type="Pfam" id="PF01476">
    <property type="entry name" value="LysM"/>
    <property type="match status" value="1"/>
</dbReference>
<dbReference type="SMART" id="SM00257">
    <property type="entry name" value="LysM"/>
    <property type="match status" value="1"/>
</dbReference>
<dbReference type="Gene3D" id="2.70.70.10">
    <property type="entry name" value="Glucose Permease (Domain IIA)"/>
    <property type="match status" value="1"/>
</dbReference>
<dbReference type="Gene3D" id="3.10.350.10">
    <property type="entry name" value="LysM domain"/>
    <property type="match status" value="1"/>
</dbReference>
<evidence type="ECO:0000313" key="4">
    <source>
        <dbReference type="EMBL" id="HEB94924.1"/>
    </source>
</evidence>